<evidence type="ECO:0000256" key="2">
    <source>
        <dbReference type="ARBA" id="ARBA00022448"/>
    </source>
</evidence>
<dbReference type="EMBL" id="JACGWS010000002">
    <property type="protein sequence ID" value="MBC8754070.1"/>
    <property type="molecule type" value="Genomic_DNA"/>
</dbReference>
<keyword evidence="15" id="KW-1185">Reference proteome</keyword>
<evidence type="ECO:0000256" key="4">
    <source>
        <dbReference type="ARBA" id="ARBA00022692"/>
    </source>
</evidence>
<reference evidence="14 15" key="1">
    <citation type="submission" date="2020-07" db="EMBL/GenBank/DDBJ databases">
        <title>Description of Kordia aestuariivivens sp. nov., isolated from a tidal flat.</title>
        <authorList>
            <person name="Park S."/>
            <person name="Yoon J.-H."/>
        </authorList>
    </citation>
    <scope>NUCLEOTIDE SEQUENCE [LARGE SCALE GENOMIC DNA]</scope>
    <source>
        <strain evidence="14 15">YSTF-M3</strain>
    </source>
</reference>
<feature type="transmembrane region" description="Helical" evidence="12">
    <location>
        <begin position="29"/>
        <end position="50"/>
    </location>
</feature>
<evidence type="ECO:0000313" key="14">
    <source>
        <dbReference type="EMBL" id="MBC8754070.1"/>
    </source>
</evidence>
<keyword evidence="8 12" id="KW-1133">Transmembrane helix</keyword>
<dbReference type="RefSeq" id="WP_187561110.1">
    <property type="nucleotide sequence ID" value="NZ_JACGWS010000002.1"/>
</dbReference>
<keyword evidence="5" id="KW-0631">Potassium channel</keyword>
<proteinExistence type="predicted"/>
<dbReference type="InterPro" id="IPR028325">
    <property type="entry name" value="VG_K_chnl"/>
</dbReference>
<dbReference type="Pfam" id="PF00520">
    <property type="entry name" value="Ion_trans"/>
    <property type="match status" value="1"/>
</dbReference>
<feature type="transmembrane region" description="Helical" evidence="12">
    <location>
        <begin position="98"/>
        <end position="120"/>
    </location>
</feature>
<keyword evidence="7" id="KW-0630">Potassium</keyword>
<keyword evidence="2" id="KW-0813">Transport</keyword>
<evidence type="ECO:0000256" key="6">
    <source>
        <dbReference type="ARBA" id="ARBA00022882"/>
    </source>
</evidence>
<dbReference type="Gene3D" id="1.20.120.350">
    <property type="entry name" value="Voltage-gated potassium channels. Chain C"/>
    <property type="match status" value="1"/>
</dbReference>
<dbReference type="PANTHER" id="PTHR11537">
    <property type="entry name" value="VOLTAGE-GATED POTASSIUM CHANNEL"/>
    <property type="match status" value="1"/>
</dbReference>
<feature type="domain" description="Ion transport" evidence="13">
    <location>
        <begin position="27"/>
        <end position="248"/>
    </location>
</feature>
<dbReference type="Proteomes" id="UP000619238">
    <property type="component" value="Unassembled WGS sequence"/>
</dbReference>
<feature type="transmembrane region" description="Helical" evidence="12">
    <location>
        <begin position="57"/>
        <end position="78"/>
    </location>
</feature>
<keyword evidence="11" id="KW-0407">Ion channel</keyword>
<sequence length="275" mass="31546">MSYQSFKKRTYEILEKGTPDDKWSHRVDVFIISLILLNILAVVLESVLAIRENYQQVFNYFEIFSVIIFSIEYLFRIWSITENKKYQNPISGRLRYLFSFYSLIDLVAILPAYIPFFIGLDTRVVRGIRILRLFRILKLSRYNKAFSHLKQVIQSTKEQLAISLFAVLMLLVISSTLMYYVENEAQPEAFSSIPATMWWGVATLTTVGYGDVYPITETGKLMAGVIAILGVGLFALPAGILANGFGSNLEHKEEKNHNDERPCFCKHCGKKIIED</sequence>
<dbReference type="PRINTS" id="PR00169">
    <property type="entry name" value="KCHANNEL"/>
</dbReference>
<gene>
    <name evidence="14" type="ORF">H2O64_05270</name>
</gene>
<evidence type="ECO:0000256" key="12">
    <source>
        <dbReference type="SAM" id="Phobius"/>
    </source>
</evidence>
<evidence type="ECO:0000256" key="9">
    <source>
        <dbReference type="ARBA" id="ARBA00023065"/>
    </source>
</evidence>
<keyword evidence="4 12" id="KW-0812">Transmembrane</keyword>
<keyword evidence="10 12" id="KW-0472">Membrane</keyword>
<organism evidence="14 15">
    <name type="scientific">Kordia aestuariivivens</name>
    <dbReference type="NCBI Taxonomy" id="2759037"/>
    <lineage>
        <taxon>Bacteria</taxon>
        <taxon>Pseudomonadati</taxon>
        <taxon>Bacteroidota</taxon>
        <taxon>Flavobacteriia</taxon>
        <taxon>Flavobacteriales</taxon>
        <taxon>Flavobacteriaceae</taxon>
        <taxon>Kordia</taxon>
    </lineage>
</organism>
<keyword evidence="3" id="KW-0633">Potassium transport</keyword>
<dbReference type="Gene3D" id="1.10.287.70">
    <property type="match status" value="1"/>
</dbReference>
<evidence type="ECO:0000256" key="8">
    <source>
        <dbReference type="ARBA" id="ARBA00022989"/>
    </source>
</evidence>
<keyword evidence="9" id="KW-0406">Ion transport</keyword>
<evidence type="ECO:0000256" key="10">
    <source>
        <dbReference type="ARBA" id="ARBA00023136"/>
    </source>
</evidence>
<dbReference type="SUPFAM" id="SSF81324">
    <property type="entry name" value="Voltage-gated potassium channels"/>
    <property type="match status" value="1"/>
</dbReference>
<comment type="caution">
    <text evidence="14">The sequence shown here is derived from an EMBL/GenBank/DDBJ whole genome shotgun (WGS) entry which is preliminary data.</text>
</comment>
<evidence type="ECO:0000259" key="13">
    <source>
        <dbReference type="Pfam" id="PF00520"/>
    </source>
</evidence>
<comment type="subcellular location">
    <subcellularLocation>
        <location evidence="1">Membrane</location>
        <topology evidence="1">Multi-pass membrane protein</topology>
    </subcellularLocation>
</comment>
<feature type="transmembrane region" description="Helical" evidence="12">
    <location>
        <begin position="221"/>
        <end position="245"/>
    </location>
</feature>
<evidence type="ECO:0000256" key="11">
    <source>
        <dbReference type="ARBA" id="ARBA00023303"/>
    </source>
</evidence>
<dbReference type="PANTHER" id="PTHR11537:SF254">
    <property type="entry name" value="POTASSIUM VOLTAGE-GATED CHANNEL PROTEIN SHAB"/>
    <property type="match status" value="1"/>
</dbReference>
<accession>A0ABR7Q680</accession>
<evidence type="ECO:0000256" key="7">
    <source>
        <dbReference type="ARBA" id="ARBA00022958"/>
    </source>
</evidence>
<protein>
    <submittedName>
        <fullName evidence="14">Ion transporter</fullName>
    </submittedName>
</protein>
<evidence type="ECO:0000256" key="3">
    <source>
        <dbReference type="ARBA" id="ARBA00022538"/>
    </source>
</evidence>
<evidence type="ECO:0000256" key="5">
    <source>
        <dbReference type="ARBA" id="ARBA00022826"/>
    </source>
</evidence>
<evidence type="ECO:0000256" key="1">
    <source>
        <dbReference type="ARBA" id="ARBA00004141"/>
    </source>
</evidence>
<feature type="transmembrane region" description="Helical" evidence="12">
    <location>
        <begin position="160"/>
        <end position="181"/>
    </location>
</feature>
<evidence type="ECO:0000313" key="15">
    <source>
        <dbReference type="Proteomes" id="UP000619238"/>
    </source>
</evidence>
<name>A0ABR7Q680_9FLAO</name>
<keyword evidence="6" id="KW-0851">Voltage-gated channel</keyword>
<dbReference type="InterPro" id="IPR005821">
    <property type="entry name" value="Ion_trans_dom"/>
</dbReference>
<dbReference type="InterPro" id="IPR027359">
    <property type="entry name" value="Volt_channel_dom_sf"/>
</dbReference>